<evidence type="ECO:0000313" key="1">
    <source>
        <dbReference type="EMBL" id="PIO65351.1"/>
    </source>
</evidence>
<reference evidence="1 2" key="1">
    <citation type="submission" date="2015-09" db="EMBL/GenBank/DDBJ databases">
        <title>Draft genome of the parasitic nematode Teladorsagia circumcincta isolate WARC Sus (inbred).</title>
        <authorList>
            <person name="Mitreva M."/>
        </authorList>
    </citation>
    <scope>NUCLEOTIDE SEQUENCE [LARGE SCALE GENOMIC DNA]</scope>
    <source>
        <strain evidence="1 2">S</strain>
    </source>
</reference>
<organism evidence="1 2">
    <name type="scientific">Teladorsagia circumcincta</name>
    <name type="common">Brown stomach worm</name>
    <name type="synonym">Ostertagia circumcincta</name>
    <dbReference type="NCBI Taxonomy" id="45464"/>
    <lineage>
        <taxon>Eukaryota</taxon>
        <taxon>Metazoa</taxon>
        <taxon>Ecdysozoa</taxon>
        <taxon>Nematoda</taxon>
        <taxon>Chromadorea</taxon>
        <taxon>Rhabditida</taxon>
        <taxon>Rhabditina</taxon>
        <taxon>Rhabditomorpha</taxon>
        <taxon>Strongyloidea</taxon>
        <taxon>Trichostrongylidae</taxon>
        <taxon>Teladorsagia</taxon>
    </lineage>
</organism>
<dbReference type="Proteomes" id="UP000230423">
    <property type="component" value="Unassembled WGS sequence"/>
</dbReference>
<dbReference type="AlphaFoldDB" id="A0A2G9U4Z8"/>
<evidence type="ECO:0000313" key="2">
    <source>
        <dbReference type="Proteomes" id="UP000230423"/>
    </source>
</evidence>
<gene>
    <name evidence="1" type="ORF">TELCIR_12986</name>
</gene>
<dbReference type="EMBL" id="KZ349077">
    <property type="protein sequence ID" value="PIO65351.1"/>
    <property type="molecule type" value="Genomic_DNA"/>
</dbReference>
<sequence length="149" mass="17202">MFSLTKSPSVASFDNQRSKAEKPNAERLFFCAWYRIAFGSREGDVKDVERYGQRLATIVIGADSAGLSDCCVLLHTPTVFPIPLQRCASLPTSCHHMRKLYVEAVLRSRPHWHLFHDLFICRVVRHQNHRCRQRRLQPPTVPQVDMDLD</sequence>
<proteinExistence type="predicted"/>
<accession>A0A2G9U4Z8</accession>
<name>A0A2G9U4Z8_TELCI</name>
<protein>
    <submittedName>
        <fullName evidence="1">Uncharacterized protein</fullName>
    </submittedName>
</protein>
<keyword evidence="2" id="KW-1185">Reference proteome</keyword>